<evidence type="ECO:0000256" key="2">
    <source>
        <dbReference type="ARBA" id="ARBA00022574"/>
    </source>
</evidence>
<dbReference type="RefSeq" id="XP_012213755.1">
    <property type="nucleotide sequence ID" value="XM_012358332.1"/>
</dbReference>
<dbReference type="KEGG" id="cim:CIMG_12302"/>
<comment type="similarity">
    <text evidence="1">Belongs to the WD repeat WDR48 family.</text>
</comment>
<dbReference type="CDD" id="cd17041">
    <property type="entry name" value="Ubl_WDR48"/>
    <property type="match status" value="1"/>
</dbReference>
<dbReference type="GeneID" id="24164077"/>
<reference evidence="7" key="2">
    <citation type="journal article" date="2010" name="Genome Res.">
        <title>Population genomic sequencing of Coccidioides fungi reveals recent hybridization and transposon control.</title>
        <authorList>
            <person name="Neafsey D.E."/>
            <person name="Barker B.M."/>
            <person name="Sharpton T.J."/>
            <person name="Stajich J.E."/>
            <person name="Park D.J."/>
            <person name="Whiston E."/>
            <person name="Hung C.-Y."/>
            <person name="McMahan C."/>
            <person name="White J."/>
            <person name="Sykes S."/>
            <person name="Heiman D."/>
            <person name="Young S."/>
            <person name="Zeng Q."/>
            <person name="Abouelleil A."/>
            <person name="Aftuck L."/>
            <person name="Bessette D."/>
            <person name="Brown A."/>
            <person name="FitzGerald M."/>
            <person name="Lui A."/>
            <person name="Macdonald J.P."/>
            <person name="Priest M."/>
            <person name="Orbach M.J."/>
            <person name="Galgiani J.N."/>
            <person name="Kirkland T.N."/>
            <person name="Cole G.T."/>
            <person name="Birren B.W."/>
            <person name="Henn M.R."/>
            <person name="Taylor J.W."/>
            <person name="Rounsley S.D."/>
        </authorList>
    </citation>
    <scope>GENOME REANNOTATION</scope>
    <source>
        <strain evidence="7">RS</strain>
    </source>
</reference>
<feature type="region of interest" description="Disordered" evidence="5">
    <location>
        <begin position="54"/>
        <end position="94"/>
    </location>
</feature>
<feature type="region of interest" description="Disordered" evidence="5">
    <location>
        <begin position="1"/>
        <end position="20"/>
    </location>
</feature>
<dbReference type="Pfam" id="PF00400">
    <property type="entry name" value="WD40"/>
    <property type="match status" value="5"/>
</dbReference>
<feature type="compositionally biased region" description="Polar residues" evidence="5">
    <location>
        <begin position="617"/>
        <end position="632"/>
    </location>
</feature>
<dbReference type="Pfam" id="PF11816">
    <property type="entry name" value="DUF3337"/>
    <property type="match status" value="1"/>
</dbReference>
<reference evidence="7" key="1">
    <citation type="journal article" date="2009" name="Genome Res.">
        <title>Comparative genomic analyses of the human fungal pathogens Coccidioides and their relatives.</title>
        <authorList>
            <person name="Sharpton T.J."/>
            <person name="Stajich J.E."/>
            <person name="Rounsley S.D."/>
            <person name="Gardner M.J."/>
            <person name="Wortman J.R."/>
            <person name="Jordar V.S."/>
            <person name="Maiti R."/>
            <person name="Kodira C.D."/>
            <person name="Neafsey D.E."/>
            <person name="Zeng Q."/>
            <person name="Hung C.-Y."/>
            <person name="McMahan C."/>
            <person name="Muszewska A."/>
            <person name="Grynberg M."/>
            <person name="Mandel M.A."/>
            <person name="Kellner E.M."/>
            <person name="Barker B.M."/>
            <person name="Galgiani J.N."/>
            <person name="Orbach M.J."/>
            <person name="Kirkland T.N."/>
            <person name="Cole G.T."/>
            <person name="Henn M.R."/>
            <person name="Birren B.W."/>
            <person name="Taylor J.W."/>
        </authorList>
    </citation>
    <scope>NUCLEOTIDE SEQUENCE [LARGE SCALE GENOMIC DNA]</scope>
    <source>
        <strain evidence="7">RS</strain>
    </source>
</reference>
<dbReference type="InParanoid" id="A0A0D8JWM6"/>
<feature type="repeat" description="WD" evidence="4">
    <location>
        <begin position="19"/>
        <end position="52"/>
    </location>
</feature>
<name>A0A0D8JWM6_COCIM</name>
<dbReference type="EMBL" id="GG704915">
    <property type="protein sequence ID" value="KJF61341.1"/>
    <property type="molecule type" value="Genomic_DNA"/>
</dbReference>
<evidence type="ECO:0000256" key="4">
    <source>
        <dbReference type="PROSITE-ProRule" id="PRU00221"/>
    </source>
</evidence>
<dbReference type="PROSITE" id="PS50294">
    <property type="entry name" value="WD_REPEATS_REGION"/>
    <property type="match status" value="2"/>
</dbReference>
<dbReference type="InterPro" id="IPR021772">
    <property type="entry name" value="WDR48/Bun107"/>
</dbReference>
<proteinExistence type="inferred from homology"/>
<feature type="repeat" description="WD" evidence="4">
    <location>
        <begin position="229"/>
        <end position="270"/>
    </location>
</feature>
<dbReference type="PROSITE" id="PS00678">
    <property type="entry name" value="WD_REPEATS_1"/>
    <property type="match status" value="3"/>
</dbReference>
<keyword evidence="3" id="KW-0677">Repeat</keyword>
<dbReference type="PANTHER" id="PTHR19862">
    <property type="entry name" value="WD REPEAT-CONTAINING PROTEIN 48"/>
    <property type="match status" value="1"/>
</dbReference>
<dbReference type="PROSITE" id="PS50082">
    <property type="entry name" value="WD_REPEATS_2"/>
    <property type="match status" value="5"/>
</dbReference>
<keyword evidence="2 4" id="KW-0853">WD repeat</keyword>
<dbReference type="Gene3D" id="2.130.10.10">
    <property type="entry name" value="YVTN repeat-like/Quinoprotein amine dehydrogenase"/>
    <property type="match status" value="2"/>
</dbReference>
<feature type="repeat" description="WD" evidence="4">
    <location>
        <begin position="140"/>
        <end position="175"/>
    </location>
</feature>
<dbReference type="AlphaFoldDB" id="A0A0D8JWM6"/>
<sequence length="1036" mass="112706">MARKHLQRVSYELPMPDGPGGHRLGVNGLAIDAGRSILYSAGRDGVICSWDLHLDPRSRDPSPSRSLSSSLGEGSQRPGSRSSTSSAQQTTFRRQVQAHTHWINDITLAQSNTVLVSGSSDTTVRVWRQDSEDSNIPSSIGRHRDYVKCLASPRHHADWVASGGLDHKIYVWDLNGGWEKLKIDVSEDGKAQKGSVYALGAKGSILVSGGPDGVVRVWDSNSGKLANNFMGHTDNVRGILINDDANTIITASSDQTVKVWSITAGRCMHTLTMHNESVWSLYSDHPQLSVFYSSDRAGVVAKTDTRNAADMDQGICVAALQENEGVFKVVAANDHIWTATPKCSINRWSDVDTTDIDFIPSQQLYHHTSNVATQRESTKTAKIKISRSSILALSDTSQTPQSEEACIPAQTQPKETLEGKNGLVKHMMLNDRTRALTKDTAGEVVLWDLIRCVAIQSFGKGHLDDIAAKLNTTRTIANWCTLHIRTGTLSVILEPHRCFDGEMYADESDLPDLSQFREDQRINLGKWVLCYLFAGLVDEEIRRDAEYRTSLEAKMQDSKSTSGPEAPNFIDIPPITIQNPESENSPRSPAMAAQSLGELRSTSMSPGMSIGVATPAPLSTSTPENPFSSLADSSGDDHNGKRIDRPGADGYFVSKLSTSSVDSSASNAKTPAAGETTLPGPSPTSPVGPEKEEKAKRSGSLFGKKFQMSFPKKLGRTSTEAKPVVEEKTEESDGSSEKEKEKVPDLTFRGVIDEMRASYETALAAEPEQKLQSKITPIPENETPVISIPPNTPIIIQEDGPGIPVAPDIYRGTVTTISRDTDELEKVAPAWLGRLLLENRMEGDTVKITFSVKPYKNLLPEAIDPSSTNSRLSANRMLRAKKILAYVAERIDPQYSADNSDENYMKPEDYLELYCQNTLIPPDMTLLTMRTHVWRTGNDMVLYYKANGKRIIPFHQKDDSQTCATNGSTAVAAAGEDNDGQKQPQQENGKSTESTGMLPAANSNSGAKKDGTAGISTGGSTPASHSRTGSSTELLA</sequence>
<protein>
    <submittedName>
        <fullName evidence="6">WD repeat protein</fullName>
    </submittedName>
</protein>
<dbReference type="CDD" id="cd00200">
    <property type="entry name" value="WD40"/>
    <property type="match status" value="1"/>
</dbReference>
<dbReference type="GO" id="GO:0043130">
    <property type="term" value="F:ubiquitin binding"/>
    <property type="evidence" value="ECO:0007669"/>
    <property type="project" value="TreeGrafter"/>
</dbReference>
<feature type="compositionally biased region" description="Polar residues" evidence="5">
    <location>
        <begin position="576"/>
        <end position="587"/>
    </location>
</feature>
<dbReference type="SMART" id="SM00320">
    <property type="entry name" value="WD40"/>
    <property type="match status" value="7"/>
</dbReference>
<feature type="compositionally biased region" description="Low complexity" evidence="5">
    <location>
        <begin position="63"/>
        <end position="94"/>
    </location>
</feature>
<evidence type="ECO:0000256" key="3">
    <source>
        <dbReference type="ARBA" id="ARBA00022737"/>
    </source>
</evidence>
<dbReference type="OrthoDB" id="2421129at2759"/>
<dbReference type="InterPro" id="IPR036322">
    <property type="entry name" value="WD40_repeat_dom_sf"/>
</dbReference>
<dbReference type="InterPro" id="IPR015943">
    <property type="entry name" value="WD40/YVTN_repeat-like_dom_sf"/>
</dbReference>
<gene>
    <name evidence="6" type="ORF">CIMG_12302</name>
</gene>
<evidence type="ECO:0000313" key="6">
    <source>
        <dbReference type="EMBL" id="KJF61341.1"/>
    </source>
</evidence>
<accession>A0A0D8JWM6</accession>
<feature type="region of interest" description="Disordered" evidence="5">
    <location>
        <begin position="974"/>
        <end position="1036"/>
    </location>
</feature>
<dbReference type="SUPFAM" id="SSF50978">
    <property type="entry name" value="WD40 repeat-like"/>
    <property type="match status" value="1"/>
</dbReference>
<keyword evidence="7" id="KW-1185">Reference proteome</keyword>
<organism evidence="6 7">
    <name type="scientific">Coccidioides immitis (strain RS)</name>
    <name type="common">Valley fever fungus</name>
    <dbReference type="NCBI Taxonomy" id="246410"/>
    <lineage>
        <taxon>Eukaryota</taxon>
        <taxon>Fungi</taxon>
        <taxon>Dikarya</taxon>
        <taxon>Ascomycota</taxon>
        <taxon>Pezizomycotina</taxon>
        <taxon>Eurotiomycetes</taxon>
        <taxon>Eurotiomycetidae</taxon>
        <taxon>Onygenales</taxon>
        <taxon>Onygenaceae</taxon>
        <taxon>Coccidioides</taxon>
    </lineage>
</organism>
<evidence type="ECO:0000256" key="1">
    <source>
        <dbReference type="ARBA" id="ARBA00006917"/>
    </source>
</evidence>
<dbReference type="InterPro" id="IPR020472">
    <property type="entry name" value="WD40_PAC1"/>
</dbReference>
<evidence type="ECO:0000256" key="5">
    <source>
        <dbReference type="SAM" id="MobiDB-lite"/>
    </source>
</evidence>
<dbReference type="InterPro" id="IPR051246">
    <property type="entry name" value="WDR48"/>
</dbReference>
<feature type="compositionally biased region" description="Polar residues" evidence="5">
    <location>
        <begin position="1014"/>
        <end position="1036"/>
    </location>
</feature>
<dbReference type="GO" id="GO:0000724">
    <property type="term" value="P:double-strand break repair via homologous recombination"/>
    <property type="evidence" value="ECO:0007669"/>
    <property type="project" value="TreeGrafter"/>
</dbReference>
<dbReference type="InterPro" id="IPR019775">
    <property type="entry name" value="WD40_repeat_CS"/>
</dbReference>
<dbReference type="OMA" id="PMWLGDV"/>
<dbReference type="Proteomes" id="UP000001261">
    <property type="component" value="Unassembled WGS sequence"/>
</dbReference>
<dbReference type="InterPro" id="IPR001680">
    <property type="entry name" value="WD40_rpt"/>
</dbReference>
<dbReference type="FunCoup" id="A0A0D8JWM6">
    <property type="interactions" value="78"/>
</dbReference>
<feature type="compositionally biased region" description="Basic and acidic residues" evidence="5">
    <location>
        <begin position="635"/>
        <end position="647"/>
    </location>
</feature>
<feature type="repeat" description="WD" evidence="4">
    <location>
        <begin position="203"/>
        <end position="228"/>
    </location>
</feature>
<feature type="region of interest" description="Disordered" evidence="5">
    <location>
        <begin position="553"/>
        <end position="743"/>
    </location>
</feature>
<dbReference type="VEuPathDB" id="FungiDB:CIMG_12302"/>
<feature type="repeat" description="WD" evidence="4">
    <location>
        <begin position="96"/>
        <end position="127"/>
    </location>
</feature>
<dbReference type="PANTHER" id="PTHR19862:SF14">
    <property type="entry name" value="WD REPEAT-CONTAINING PROTEIN 48"/>
    <property type="match status" value="1"/>
</dbReference>
<evidence type="ECO:0000313" key="7">
    <source>
        <dbReference type="Proteomes" id="UP000001261"/>
    </source>
</evidence>
<dbReference type="PRINTS" id="PR00320">
    <property type="entry name" value="GPROTEINBRPT"/>
</dbReference>
<dbReference type="STRING" id="246410.A0A0D8JWM6"/>
<feature type="compositionally biased region" description="Polar residues" evidence="5">
    <location>
        <begin position="981"/>
        <end position="1006"/>
    </location>
</feature>
<feature type="compositionally biased region" description="Low complexity" evidence="5">
    <location>
        <begin position="654"/>
        <end position="666"/>
    </location>
</feature>